<proteinExistence type="predicted"/>
<dbReference type="RefSeq" id="WP_149613737.1">
    <property type="nucleotide sequence ID" value="NZ_SEUK01000043.1"/>
</dbReference>
<dbReference type="GO" id="GO:0004518">
    <property type="term" value="F:nuclease activity"/>
    <property type="evidence" value="ECO:0007669"/>
    <property type="project" value="InterPro"/>
</dbReference>
<name>A0AB73BJ98_9GAMM</name>
<gene>
    <name evidence="3" type="ORF">EU508_05435</name>
</gene>
<organism evidence="3 4">
    <name type="scientific">Pseudoalteromonas fuliginea</name>
    <dbReference type="NCBI Taxonomy" id="1872678"/>
    <lineage>
        <taxon>Bacteria</taxon>
        <taxon>Pseudomonadati</taxon>
        <taxon>Pseudomonadota</taxon>
        <taxon>Gammaproteobacteria</taxon>
        <taxon>Alteromonadales</taxon>
        <taxon>Pseudoalteromonadaceae</taxon>
        <taxon>Pseudoalteromonas</taxon>
    </lineage>
</organism>
<dbReference type="Gene3D" id="3.10.450.50">
    <property type="match status" value="1"/>
</dbReference>
<dbReference type="InterPro" id="IPR025382">
    <property type="entry name" value="Cap4-like_endonuclease_dom"/>
</dbReference>
<dbReference type="InterPro" id="IPR004027">
    <property type="entry name" value="SEC_C_motif"/>
</dbReference>
<dbReference type="AlphaFoldDB" id="A0AB73BJ98"/>
<sequence length="933" mass="104501">MLDKKSEHSFDVLDEAQLTRIEAVHRGFLYQHLYTVGCLLLAQEANIESTIVELDEDIELFSKKKRIYIQVKTRSKPIIPSDVSGAIERFDILRKEHTDGNRKGEVLFVLIANQEPSPQLQKNINNKLFPGDIKFISPKASSGCDPALPPAWKSLSEAAKWCTMQAQKLKFSLLSPDSLIWKLAGLVQLAATGDSQDMSHVFQTKNLPKLFEQLLIQLQDFPEPPENYVPQMCEPALISNERIRIICGLSGSGKTAWAAQAALHSSQLCAYYDTGDIPAPALASTLVRELAAKFAGSDNDGFRKILLPGVSGYDALRTFDTYITLQGINILLVLDNSHRIPAETIRNLLNSTKSIHFVLLCQPNESVRELESLMGIHRETLKGWDIDSIAAVVNMLGGYGTPQGFENLKNYTGGLPLYVQSAANLASTEYENNIDTLCADLTQQKCSTETAQEIILSRIYQGLDKVIQDSFAIFSLADVGLSTDEIVTLLSHSLNIPTNKAVIYLKKMRATGAVEAFGNKTLKVHDSLRALGLIHLNLLDEEVIQTSLITLKDLIISSLHKDRDTSRFALLIQVFIKLNDVMALISISGEELFYEMGINTDIMASIESALNSDVLGAEHKFWALDGLVFSAFREGHFQDAPPRLEAMEHLIAQNEFSYREHVAFGMKKILLAAENGKAQEVERLKEEYSTKLPDAEHKRIFNYNYAIALWKLKKYRKAKQICQQVVGEYYDILGITPKDVFGKNSDVLWTIINRPENVQEHIKHLADALELYARILDELDENTSFTRIHAMKFYNMTMAPDSMVRVGQDLADEFVARKDYEGAKEVVEQHILPVINQAGLINKMVQVRSHYAVILAYCGLHNDAASEIRNLNPYIQGLSREQRTEIENQTDLISHLAQIAQLEESKKSFGKVGRNEQCPCGSGLKYKKCHGVI</sequence>
<dbReference type="Pfam" id="PF02810">
    <property type="entry name" value="SEC-C"/>
    <property type="match status" value="1"/>
</dbReference>
<evidence type="ECO:0000313" key="4">
    <source>
        <dbReference type="Proteomes" id="UP000324162"/>
    </source>
</evidence>
<dbReference type="Pfam" id="PF14130">
    <property type="entry name" value="Cap4_nuclease"/>
    <property type="match status" value="1"/>
</dbReference>
<dbReference type="PANTHER" id="PTHR33747:SF1">
    <property type="entry name" value="ADENYLATE CYCLASE-ASSOCIATED CAP C-TERMINAL DOMAIN-CONTAINING PROTEIN"/>
    <property type="match status" value="1"/>
</dbReference>
<reference evidence="3 4" key="1">
    <citation type="submission" date="2019-01" db="EMBL/GenBank/DDBJ databases">
        <title>Genome sequences of marine Pseudoalteromonas species.</title>
        <authorList>
            <person name="Boraston A.B."/>
            <person name="Hehemann J.-H."/>
            <person name="Vickers C.J."/>
            <person name="Salama-Alber O."/>
            <person name="Abe K."/>
            <person name="Hettle A.J."/>
        </authorList>
    </citation>
    <scope>NUCLEOTIDE SEQUENCE [LARGE SCALE GENOMIC DNA]</scope>
    <source>
        <strain evidence="3 4">PS42</strain>
    </source>
</reference>
<keyword evidence="1" id="KW-0175">Coiled coil</keyword>
<dbReference type="GO" id="GO:0005524">
    <property type="term" value="F:ATP binding"/>
    <property type="evidence" value="ECO:0007669"/>
    <property type="project" value="UniProtKB-KW"/>
</dbReference>
<feature type="domain" description="CD-NTase associated protein 4-like DNA endonuclease" evidence="2">
    <location>
        <begin position="25"/>
        <end position="117"/>
    </location>
</feature>
<keyword evidence="3" id="KW-0547">Nucleotide-binding</keyword>
<dbReference type="SUPFAM" id="SSF103642">
    <property type="entry name" value="Sec-C motif"/>
    <property type="match status" value="1"/>
</dbReference>
<dbReference type="Proteomes" id="UP000324162">
    <property type="component" value="Unassembled WGS sequence"/>
</dbReference>
<dbReference type="InterPro" id="IPR027417">
    <property type="entry name" value="P-loop_NTPase"/>
</dbReference>
<feature type="coiled-coil region" evidence="1">
    <location>
        <begin position="671"/>
        <end position="698"/>
    </location>
</feature>
<protein>
    <submittedName>
        <fullName evidence="3">ATP-binding protein</fullName>
    </submittedName>
</protein>
<keyword evidence="3" id="KW-0067">ATP-binding</keyword>
<dbReference type="PANTHER" id="PTHR33747">
    <property type="entry name" value="UPF0225 PROTEIN SCO1677"/>
    <property type="match status" value="1"/>
</dbReference>
<comment type="caution">
    <text evidence="3">The sequence shown here is derived from an EMBL/GenBank/DDBJ whole genome shotgun (WGS) entry which is preliminary data.</text>
</comment>
<evidence type="ECO:0000256" key="1">
    <source>
        <dbReference type="SAM" id="Coils"/>
    </source>
</evidence>
<evidence type="ECO:0000259" key="2">
    <source>
        <dbReference type="Pfam" id="PF14130"/>
    </source>
</evidence>
<dbReference type="SUPFAM" id="SSF52540">
    <property type="entry name" value="P-loop containing nucleoside triphosphate hydrolases"/>
    <property type="match status" value="1"/>
</dbReference>
<dbReference type="EMBL" id="SEUK01000043">
    <property type="protein sequence ID" value="KAA1162783.1"/>
    <property type="molecule type" value="Genomic_DNA"/>
</dbReference>
<accession>A0AB73BJ98</accession>
<evidence type="ECO:0000313" key="3">
    <source>
        <dbReference type="EMBL" id="KAA1162783.1"/>
    </source>
</evidence>